<evidence type="ECO:0000313" key="2">
    <source>
        <dbReference type="EMBL" id="TGZ80943.1"/>
    </source>
</evidence>
<dbReference type="EMBL" id="ML220122">
    <property type="protein sequence ID" value="TGZ80943.1"/>
    <property type="molecule type" value="Genomic_DNA"/>
</dbReference>
<feature type="signal peptide" evidence="1">
    <location>
        <begin position="1"/>
        <end position="17"/>
    </location>
</feature>
<evidence type="ECO:0000256" key="1">
    <source>
        <dbReference type="SAM" id="SignalP"/>
    </source>
</evidence>
<dbReference type="AlphaFoldDB" id="A0A4S2MWK4"/>
<dbReference type="OrthoDB" id="5430358at2759"/>
<organism evidence="2 3">
    <name type="scientific">Ascodesmis nigricans</name>
    <dbReference type="NCBI Taxonomy" id="341454"/>
    <lineage>
        <taxon>Eukaryota</taxon>
        <taxon>Fungi</taxon>
        <taxon>Dikarya</taxon>
        <taxon>Ascomycota</taxon>
        <taxon>Pezizomycotina</taxon>
        <taxon>Pezizomycetes</taxon>
        <taxon>Pezizales</taxon>
        <taxon>Ascodesmidaceae</taxon>
        <taxon>Ascodesmis</taxon>
    </lineage>
</organism>
<sequence>MKFSLLAVAAFVAGVAAQSASLARMFPIVIFKSAIDVDMLSSASPTNSVGCEPHGDHWHCTGYVSSSLPAPFSSRILLTTFLQPQENRHCDHSRQRRPLRPRS</sequence>
<feature type="chain" id="PRO_5020761619" evidence="1">
    <location>
        <begin position="18"/>
        <end position="103"/>
    </location>
</feature>
<proteinExistence type="predicted"/>
<keyword evidence="1" id="KW-0732">Signal</keyword>
<evidence type="ECO:0000313" key="3">
    <source>
        <dbReference type="Proteomes" id="UP000298138"/>
    </source>
</evidence>
<gene>
    <name evidence="2" type="ORF">EX30DRAFT_341258</name>
</gene>
<name>A0A4S2MWK4_9PEZI</name>
<keyword evidence="3" id="KW-1185">Reference proteome</keyword>
<reference evidence="2 3" key="1">
    <citation type="submission" date="2019-04" db="EMBL/GenBank/DDBJ databases">
        <title>Comparative genomics and transcriptomics to analyze fruiting body development in filamentous ascomycetes.</title>
        <authorList>
            <consortium name="DOE Joint Genome Institute"/>
            <person name="Lutkenhaus R."/>
            <person name="Traeger S."/>
            <person name="Breuer J."/>
            <person name="Kuo A."/>
            <person name="Lipzen A."/>
            <person name="Pangilinan J."/>
            <person name="Dilworth D."/>
            <person name="Sandor L."/>
            <person name="Poggeler S."/>
            <person name="Barry K."/>
            <person name="Grigoriev I.V."/>
            <person name="Nowrousian M."/>
        </authorList>
    </citation>
    <scope>NUCLEOTIDE SEQUENCE [LARGE SCALE GENOMIC DNA]</scope>
    <source>
        <strain evidence="2 3">CBS 389.68</strain>
    </source>
</reference>
<accession>A0A4S2MWK4</accession>
<dbReference type="Proteomes" id="UP000298138">
    <property type="component" value="Unassembled WGS sequence"/>
</dbReference>
<protein>
    <submittedName>
        <fullName evidence="2">Uncharacterized protein</fullName>
    </submittedName>
</protein>
<dbReference type="InParanoid" id="A0A4S2MWK4"/>